<evidence type="ECO:0000259" key="13">
    <source>
        <dbReference type="Pfam" id="PF05173"/>
    </source>
</evidence>
<evidence type="ECO:0000256" key="11">
    <source>
        <dbReference type="ARBA" id="ARBA00049396"/>
    </source>
</evidence>
<dbReference type="Pfam" id="PF01113">
    <property type="entry name" value="DapB_N"/>
    <property type="match status" value="1"/>
</dbReference>
<dbReference type="GO" id="GO:0009089">
    <property type="term" value="P:lysine biosynthetic process via diaminopimelate"/>
    <property type="evidence" value="ECO:0007669"/>
    <property type="project" value="InterPro"/>
</dbReference>
<evidence type="ECO:0000313" key="14">
    <source>
        <dbReference type="EMBL" id="KAK9812421.1"/>
    </source>
</evidence>
<evidence type="ECO:0000256" key="5">
    <source>
        <dbReference type="ARBA" id="ARBA00023002"/>
    </source>
</evidence>
<dbReference type="EMBL" id="JALJOQ010000007">
    <property type="protein sequence ID" value="KAK9812421.1"/>
    <property type="molecule type" value="Genomic_DNA"/>
</dbReference>
<keyword evidence="15" id="KW-1185">Reference proteome</keyword>
<dbReference type="InterPro" id="IPR023940">
    <property type="entry name" value="DHDPR_bac"/>
</dbReference>
<sequence length="283" mass="30656">MCRAETSVMVNACTGKMGHAVAEAVVRAGLDLIPFSITGESEAVVVGNVGVSGIPVQLVGADKRQQAISDIMRDKPGLIVVDFTLPGAVNENAKFYCDNGLPFVMGTTGGDRVQLTRDTEESGVYAVIAPQMGKQVVAFQATMEMMAQNFPGAFSGYKLSVRESHQRTKVDTSGTAKEIVRSFQQLGVEPFEVDAIQRVREAGQQMGEMHVPEKALSGHAFHTYHLTSPDGTVNFEFQHNVVGREIYAEGTVDAVLFLASKIKEKAEQRIFNMVDVLRAGAMR</sequence>
<dbReference type="GO" id="GO:0070402">
    <property type="term" value="F:NADPH binding"/>
    <property type="evidence" value="ECO:0007669"/>
    <property type="project" value="InterPro"/>
</dbReference>
<evidence type="ECO:0000256" key="1">
    <source>
        <dbReference type="ARBA" id="ARBA00006642"/>
    </source>
</evidence>
<dbReference type="Gene3D" id="3.30.360.10">
    <property type="entry name" value="Dihydrodipicolinate Reductase, domain 2"/>
    <property type="match status" value="1"/>
</dbReference>
<reference evidence="14 15" key="1">
    <citation type="journal article" date="2024" name="Nat. Commun.">
        <title>Phylogenomics reveals the evolutionary origins of lichenization in chlorophyte algae.</title>
        <authorList>
            <person name="Puginier C."/>
            <person name="Libourel C."/>
            <person name="Otte J."/>
            <person name="Skaloud P."/>
            <person name="Haon M."/>
            <person name="Grisel S."/>
            <person name="Petersen M."/>
            <person name="Berrin J.G."/>
            <person name="Delaux P.M."/>
            <person name="Dal Grande F."/>
            <person name="Keller J."/>
        </authorList>
    </citation>
    <scope>NUCLEOTIDE SEQUENCE [LARGE SCALE GENOMIC DNA]</scope>
    <source>
        <strain evidence="14 15">SAG 2036</strain>
    </source>
</reference>
<evidence type="ECO:0000256" key="7">
    <source>
        <dbReference type="ARBA" id="ARBA00023154"/>
    </source>
</evidence>
<keyword evidence="5" id="KW-0560">Oxidoreductase</keyword>
<dbReference type="NCBIfam" id="TIGR02130">
    <property type="entry name" value="dapB_plant"/>
    <property type="match status" value="1"/>
</dbReference>
<evidence type="ECO:0000256" key="10">
    <source>
        <dbReference type="ARBA" id="ARBA00049080"/>
    </source>
</evidence>
<feature type="domain" description="Dihydrodipicolinate reductase N-terminal" evidence="12">
    <location>
        <begin position="7"/>
        <end position="132"/>
    </location>
</feature>
<comment type="catalytic activity">
    <reaction evidence="10">
        <text>(S)-2,3,4,5-tetrahydrodipicolinate + NADP(+) + H2O = (2S,4S)-4-hydroxy-2,3,4,5-tetrahydrodipicolinate + NADPH + H(+)</text>
        <dbReference type="Rhea" id="RHEA:35331"/>
        <dbReference type="ChEBI" id="CHEBI:15377"/>
        <dbReference type="ChEBI" id="CHEBI:15378"/>
        <dbReference type="ChEBI" id="CHEBI:16845"/>
        <dbReference type="ChEBI" id="CHEBI:57783"/>
        <dbReference type="ChEBI" id="CHEBI:58349"/>
        <dbReference type="ChEBI" id="CHEBI:67139"/>
        <dbReference type="EC" id="1.17.1.8"/>
    </reaction>
</comment>
<organism evidence="14 15">
    <name type="scientific">Symbiochloris irregularis</name>
    <dbReference type="NCBI Taxonomy" id="706552"/>
    <lineage>
        <taxon>Eukaryota</taxon>
        <taxon>Viridiplantae</taxon>
        <taxon>Chlorophyta</taxon>
        <taxon>core chlorophytes</taxon>
        <taxon>Trebouxiophyceae</taxon>
        <taxon>Trebouxiales</taxon>
        <taxon>Trebouxiaceae</taxon>
        <taxon>Symbiochloris</taxon>
    </lineage>
</organism>
<evidence type="ECO:0000256" key="4">
    <source>
        <dbReference type="ARBA" id="ARBA00022915"/>
    </source>
</evidence>
<dbReference type="Pfam" id="PF05173">
    <property type="entry name" value="DapB_C"/>
    <property type="match status" value="1"/>
</dbReference>
<dbReference type="InterPro" id="IPR022663">
    <property type="entry name" value="DapB_C"/>
</dbReference>
<name>A0AAW1PSI6_9CHLO</name>
<dbReference type="GO" id="GO:0008839">
    <property type="term" value="F:4-hydroxy-tetrahydrodipicolinate reductase"/>
    <property type="evidence" value="ECO:0007669"/>
    <property type="project" value="UniProtKB-EC"/>
</dbReference>
<dbReference type="PIRSF" id="PIRSF000161">
    <property type="entry name" value="DHPR"/>
    <property type="match status" value="1"/>
</dbReference>
<protein>
    <recommendedName>
        <fullName evidence="9">4-hydroxy-tetrahydrodipicolinate reductase</fullName>
        <ecNumber evidence="9">1.17.1.8</ecNumber>
    </recommendedName>
</protein>
<dbReference type="GO" id="GO:0019877">
    <property type="term" value="P:diaminopimelate biosynthetic process"/>
    <property type="evidence" value="ECO:0007669"/>
    <property type="project" value="UniProtKB-KW"/>
</dbReference>
<dbReference type="EC" id="1.17.1.8" evidence="9"/>
<dbReference type="PANTHER" id="PTHR20836:SF0">
    <property type="entry name" value="4-HYDROXY-TETRAHYDRODIPICOLINATE REDUCTASE 1, CHLOROPLASTIC-RELATED"/>
    <property type="match status" value="1"/>
</dbReference>
<evidence type="ECO:0000256" key="8">
    <source>
        <dbReference type="ARBA" id="ARBA00037922"/>
    </source>
</evidence>
<evidence type="ECO:0000256" key="3">
    <source>
        <dbReference type="ARBA" id="ARBA00022857"/>
    </source>
</evidence>
<evidence type="ECO:0000256" key="2">
    <source>
        <dbReference type="ARBA" id="ARBA00022605"/>
    </source>
</evidence>
<dbReference type="GO" id="GO:0009570">
    <property type="term" value="C:chloroplast stroma"/>
    <property type="evidence" value="ECO:0007669"/>
    <property type="project" value="TreeGrafter"/>
</dbReference>
<evidence type="ECO:0000256" key="6">
    <source>
        <dbReference type="ARBA" id="ARBA00023027"/>
    </source>
</evidence>
<dbReference type="SUPFAM" id="SSF51735">
    <property type="entry name" value="NAD(P)-binding Rossmann-fold domains"/>
    <property type="match status" value="1"/>
</dbReference>
<evidence type="ECO:0000259" key="12">
    <source>
        <dbReference type="Pfam" id="PF01113"/>
    </source>
</evidence>
<comment type="catalytic activity">
    <reaction evidence="11">
        <text>(S)-2,3,4,5-tetrahydrodipicolinate + NAD(+) + H2O = (2S,4S)-4-hydroxy-2,3,4,5-tetrahydrodipicolinate + NADH + H(+)</text>
        <dbReference type="Rhea" id="RHEA:35323"/>
        <dbReference type="ChEBI" id="CHEBI:15377"/>
        <dbReference type="ChEBI" id="CHEBI:15378"/>
        <dbReference type="ChEBI" id="CHEBI:16845"/>
        <dbReference type="ChEBI" id="CHEBI:57540"/>
        <dbReference type="ChEBI" id="CHEBI:57945"/>
        <dbReference type="ChEBI" id="CHEBI:67139"/>
        <dbReference type="EC" id="1.17.1.8"/>
    </reaction>
</comment>
<comment type="pathway">
    <text evidence="8">Amino-acid biosynthesis; L-lysine biosynthesis via DAP pathway; (S)-tetrahydrodipicolinate from L-aspartate: step 4/4.</text>
</comment>
<keyword evidence="3" id="KW-0521">NADP</keyword>
<dbReference type="InterPro" id="IPR000846">
    <property type="entry name" value="DapB_N"/>
</dbReference>
<dbReference type="InterPro" id="IPR011859">
    <property type="entry name" value="Dihydrodipicolinate_Rdtase_pln"/>
</dbReference>
<dbReference type="InterPro" id="IPR036291">
    <property type="entry name" value="NAD(P)-bd_dom_sf"/>
</dbReference>
<keyword evidence="2" id="KW-0028">Amino-acid biosynthesis</keyword>
<gene>
    <name evidence="14" type="ORF">WJX73_009465</name>
</gene>
<dbReference type="Proteomes" id="UP001465755">
    <property type="component" value="Unassembled WGS sequence"/>
</dbReference>
<dbReference type="AlphaFoldDB" id="A0AAW1PSI6"/>
<feature type="domain" description="Dihydrodipicolinate reductase C-terminal" evidence="13">
    <location>
        <begin position="136"/>
        <end position="277"/>
    </location>
</feature>
<keyword evidence="6" id="KW-0520">NAD</keyword>
<keyword evidence="4" id="KW-0220">Diaminopimelate biosynthesis</keyword>
<proteinExistence type="inferred from homology"/>
<accession>A0AAW1PSI6</accession>
<evidence type="ECO:0000256" key="9">
    <source>
        <dbReference type="ARBA" id="ARBA00038983"/>
    </source>
</evidence>
<evidence type="ECO:0000313" key="15">
    <source>
        <dbReference type="Proteomes" id="UP001465755"/>
    </source>
</evidence>
<comment type="similarity">
    <text evidence="1">Belongs to the DapB family.</text>
</comment>
<keyword evidence="7" id="KW-0457">Lysine biosynthesis</keyword>
<dbReference type="PANTHER" id="PTHR20836">
    <property type="entry name" value="DIHYDRODIPICOLINATE REDUCTASE"/>
    <property type="match status" value="1"/>
</dbReference>
<dbReference type="Gene3D" id="3.40.50.720">
    <property type="entry name" value="NAD(P)-binding Rossmann-like Domain"/>
    <property type="match status" value="1"/>
</dbReference>
<comment type="caution">
    <text evidence="14">The sequence shown here is derived from an EMBL/GenBank/DDBJ whole genome shotgun (WGS) entry which is preliminary data.</text>
</comment>
<dbReference type="FunFam" id="3.40.50.720:FF:000264">
    <property type="entry name" value="4-hydroxy-tetrahydrodipicolinate reductase 2 chloroplastic"/>
    <property type="match status" value="1"/>
</dbReference>